<proteinExistence type="predicted"/>
<dbReference type="Proteomes" id="UP000585437">
    <property type="component" value="Unassembled WGS sequence"/>
</dbReference>
<evidence type="ECO:0000313" key="1">
    <source>
        <dbReference type="EMBL" id="MBB6507166.1"/>
    </source>
</evidence>
<comment type="caution">
    <text evidence="1">The sequence shown here is derived from an EMBL/GenBank/DDBJ whole genome shotgun (WGS) entry which is preliminary data.</text>
</comment>
<dbReference type="RefSeq" id="WP_062455595.1">
    <property type="nucleotide sequence ID" value="NZ_JACHBU010000001.1"/>
</dbReference>
<keyword evidence="2" id="KW-1185">Reference proteome</keyword>
<sequence>MSRIILVVLVVLIAATGFIGQRWYSYVSNTTSAYDEVGIEINSRLPGPLNKWGCDKLHATFGEVPPPYGCASADGTSWR</sequence>
<name>A0A7X0MQC8_9HYPH</name>
<gene>
    <name evidence="1" type="ORF">F4695_000485</name>
</gene>
<accession>A0A7X0MQC8</accession>
<dbReference type="AlphaFoldDB" id="A0A7X0MQC8"/>
<evidence type="ECO:0000313" key="2">
    <source>
        <dbReference type="Proteomes" id="UP000585437"/>
    </source>
</evidence>
<dbReference type="EMBL" id="JACHBU010000001">
    <property type="protein sequence ID" value="MBB6507166.1"/>
    <property type="molecule type" value="Genomic_DNA"/>
</dbReference>
<protein>
    <submittedName>
        <fullName evidence="1">Uncharacterized protein</fullName>
    </submittedName>
</protein>
<organism evidence="1 2">
    <name type="scientific">Rhizobium soli</name>
    <dbReference type="NCBI Taxonomy" id="424798"/>
    <lineage>
        <taxon>Bacteria</taxon>
        <taxon>Pseudomonadati</taxon>
        <taxon>Pseudomonadota</taxon>
        <taxon>Alphaproteobacteria</taxon>
        <taxon>Hyphomicrobiales</taxon>
        <taxon>Rhizobiaceae</taxon>
        <taxon>Rhizobium/Agrobacterium group</taxon>
        <taxon>Rhizobium</taxon>
    </lineage>
</organism>
<reference evidence="1 2" key="1">
    <citation type="submission" date="2020-08" db="EMBL/GenBank/DDBJ databases">
        <title>The Agave Microbiome: Exploring the role of microbial communities in plant adaptations to desert environments.</title>
        <authorList>
            <person name="Partida-Martinez L.P."/>
        </authorList>
    </citation>
    <scope>NUCLEOTIDE SEQUENCE [LARGE SCALE GENOMIC DNA]</scope>
    <source>
        <strain evidence="1 2">AS3.12</strain>
    </source>
</reference>